<evidence type="ECO:0000313" key="1">
    <source>
        <dbReference type="EMBL" id="SEL94226.1"/>
    </source>
</evidence>
<gene>
    <name evidence="1" type="ORF">SAMN04489760_10180</name>
</gene>
<proteinExistence type="predicted"/>
<reference evidence="1 2" key="1">
    <citation type="submission" date="2016-10" db="EMBL/GenBank/DDBJ databases">
        <authorList>
            <person name="de Groot N.N."/>
        </authorList>
    </citation>
    <scope>NUCLEOTIDE SEQUENCE [LARGE SCALE GENOMIC DNA]</scope>
    <source>
        <strain evidence="1 2">DSM 8423</strain>
    </source>
</reference>
<dbReference type="EMBL" id="FOBS01000001">
    <property type="protein sequence ID" value="SEL94226.1"/>
    <property type="molecule type" value="Genomic_DNA"/>
</dbReference>
<accession>A0A1H7UBT0</accession>
<evidence type="ECO:0000313" key="2">
    <source>
        <dbReference type="Proteomes" id="UP000198744"/>
    </source>
</evidence>
<organism evidence="1 2">
    <name type="scientific">Syntrophus gentianae</name>
    <dbReference type="NCBI Taxonomy" id="43775"/>
    <lineage>
        <taxon>Bacteria</taxon>
        <taxon>Pseudomonadati</taxon>
        <taxon>Thermodesulfobacteriota</taxon>
        <taxon>Syntrophia</taxon>
        <taxon>Syntrophales</taxon>
        <taxon>Syntrophaceae</taxon>
        <taxon>Syntrophus</taxon>
    </lineage>
</organism>
<name>A0A1H7UBT0_9BACT</name>
<dbReference type="AlphaFoldDB" id="A0A1H7UBT0"/>
<keyword evidence="2" id="KW-1185">Reference proteome</keyword>
<sequence>MDTYKLKRIKVHALIVVEYEEGYEQRSIDVIPLEVDANLDSNARTIQPGEKVIGMIQSPNIFHVYAETEDGTWLDLGYDCIEDEYDRNWDKVVEEAVSEYLQEQAIQKSQTED</sequence>
<dbReference type="RefSeq" id="WP_093881802.1">
    <property type="nucleotide sequence ID" value="NZ_FOBS01000001.1"/>
</dbReference>
<protein>
    <submittedName>
        <fullName evidence="1">Uncharacterized protein</fullName>
    </submittedName>
</protein>
<dbReference type="Proteomes" id="UP000198744">
    <property type="component" value="Unassembled WGS sequence"/>
</dbReference>